<evidence type="ECO:0000313" key="2">
    <source>
        <dbReference type="Proteomes" id="UP000324222"/>
    </source>
</evidence>
<accession>A0A5B7IQ56</accession>
<dbReference type="Proteomes" id="UP000324222">
    <property type="component" value="Unassembled WGS sequence"/>
</dbReference>
<keyword evidence="2" id="KW-1185">Reference proteome</keyword>
<reference evidence="1 2" key="1">
    <citation type="submission" date="2019-05" db="EMBL/GenBank/DDBJ databases">
        <title>Another draft genome of Portunus trituberculatus and its Hox gene families provides insights of decapod evolution.</title>
        <authorList>
            <person name="Jeong J.-H."/>
            <person name="Song I."/>
            <person name="Kim S."/>
            <person name="Choi T."/>
            <person name="Kim D."/>
            <person name="Ryu S."/>
            <person name="Kim W."/>
        </authorList>
    </citation>
    <scope>NUCLEOTIDE SEQUENCE [LARGE SCALE GENOMIC DNA]</scope>
    <source>
        <tissue evidence="1">Muscle</tissue>
    </source>
</reference>
<organism evidence="1 2">
    <name type="scientific">Portunus trituberculatus</name>
    <name type="common">Swimming crab</name>
    <name type="synonym">Neptunus trituberculatus</name>
    <dbReference type="NCBI Taxonomy" id="210409"/>
    <lineage>
        <taxon>Eukaryota</taxon>
        <taxon>Metazoa</taxon>
        <taxon>Ecdysozoa</taxon>
        <taxon>Arthropoda</taxon>
        <taxon>Crustacea</taxon>
        <taxon>Multicrustacea</taxon>
        <taxon>Malacostraca</taxon>
        <taxon>Eumalacostraca</taxon>
        <taxon>Eucarida</taxon>
        <taxon>Decapoda</taxon>
        <taxon>Pleocyemata</taxon>
        <taxon>Brachyura</taxon>
        <taxon>Eubrachyura</taxon>
        <taxon>Portunoidea</taxon>
        <taxon>Portunidae</taxon>
        <taxon>Portuninae</taxon>
        <taxon>Portunus</taxon>
    </lineage>
</organism>
<dbReference type="EMBL" id="VSRR010065645">
    <property type="protein sequence ID" value="MPC84523.1"/>
    <property type="molecule type" value="Genomic_DNA"/>
</dbReference>
<comment type="caution">
    <text evidence="1">The sequence shown here is derived from an EMBL/GenBank/DDBJ whole genome shotgun (WGS) entry which is preliminary data.</text>
</comment>
<sequence length="95" mass="10538">MAVPIAHIMAKAGWSPLPKIMIRRSFQIVTHFKKLYCTSNQTLSGKMSLLQHNPPQMGTALSWCRDLCAPVTWRARQEGALAPALPFRGGEGYPC</sequence>
<proteinExistence type="predicted"/>
<protein>
    <submittedName>
        <fullName evidence="1">Uncharacterized protein</fullName>
    </submittedName>
</protein>
<evidence type="ECO:0000313" key="1">
    <source>
        <dbReference type="EMBL" id="MPC84523.1"/>
    </source>
</evidence>
<dbReference type="AlphaFoldDB" id="A0A5B7IQ56"/>
<name>A0A5B7IQ56_PORTR</name>
<gene>
    <name evidence="1" type="ORF">E2C01_079262</name>
</gene>